<dbReference type="GO" id="GO:0022857">
    <property type="term" value="F:transmembrane transporter activity"/>
    <property type="evidence" value="ECO:0007669"/>
    <property type="project" value="InterPro"/>
</dbReference>
<keyword evidence="3 6" id="KW-1133">Transmembrane helix</keyword>
<dbReference type="GO" id="GO:0016020">
    <property type="term" value="C:membrane"/>
    <property type="evidence" value="ECO:0007669"/>
    <property type="project" value="InterPro"/>
</dbReference>
<evidence type="ECO:0000313" key="8">
    <source>
        <dbReference type="Proteomes" id="UP001154282"/>
    </source>
</evidence>
<dbReference type="AlphaFoldDB" id="A0AAV0NAW3"/>
<feature type="transmembrane region" description="Helical" evidence="6">
    <location>
        <begin position="82"/>
        <end position="100"/>
    </location>
</feature>
<comment type="subcellular location">
    <subcellularLocation>
        <location evidence="1">Membrane</location>
        <topology evidence="1">Multi-pass membrane protein</topology>
    </subcellularLocation>
</comment>
<evidence type="ECO:0000256" key="4">
    <source>
        <dbReference type="ARBA" id="ARBA00023136"/>
    </source>
</evidence>
<protein>
    <recommendedName>
        <fullName evidence="9">WAT1-related protein</fullName>
    </recommendedName>
</protein>
<gene>
    <name evidence="7" type="ORF">LITE_LOCUS32429</name>
</gene>
<dbReference type="EMBL" id="CAMGYJ010000008">
    <property type="protein sequence ID" value="CAI0455634.1"/>
    <property type="molecule type" value="Genomic_DNA"/>
</dbReference>
<evidence type="ECO:0008006" key="9">
    <source>
        <dbReference type="Google" id="ProtNLM"/>
    </source>
</evidence>
<evidence type="ECO:0000313" key="7">
    <source>
        <dbReference type="EMBL" id="CAI0455634.1"/>
    </source>
</evidence>
<evidence type="ECO:0000256" key="2">
    <source>
        <dbReference type="ARBA" id="ARBA00022692"/>
    </source>
</evidence>
<feature type="compositionally biased region" description="Polar residues" evidence="5">
    <location>
        <begin position="122"/>
        <end position="144"/>
    </location>
</feature>
<organism evidence="7 8">
    <name type="scientific">Linum tenue</name>
    <dbReference type="NCBI Taxonomy" id="586396"/>
    <lineage>
        <taxon>Eukaryota</taxon>
        <taxon>Viridiplantae</taxon>
        <taxon>Streptophyta</taxon>
        <taxon>Embryophyta</taxon>
        <taxon>Tracheophyta</taxon>
        <taxon>Spermatophyta</taxon>
        <taxon>Magnoliopsida</taxon>
        <taxon>eudicotyledons</taxon>
        <taxon>Gunneridae</taxon>
        <taxon>Pentapetalae</taxon>
        <taxon>rosids</taxon>
        <taxon>fabids</taxon>
        <taxon>Malpighiales</taxon>
        <taxon>Linaceae</taxon>
        <taxon>Linum</taxon>
    </lineage>
</organism>
<dbReference type="Proteomes" id="UP001154282">
    <property type="component" value="Unassembled WGS sequence"/>
</dbReference>
<evidence type="ECO:0000256" key="3">
    <source>
        <dbReference type="ARBA" id="ARBA00022989"/>
    </source>
</evidence>
<name>A0AAV0NAW3_9ROSI</name>
<feature type="region of interest" description="Disordered" evidence="5">
    <location>
        <begin position="117"/>
        <end position="144"/>
    </location>
</feature>
<proteinExistence type="predicted"/>
<accession>A0AAV0NAW3</accession>
<evidence type="ECO:0000256" key="1">
    <source>
        <dbReference type="ARBA" id="ARBA00004141"/>
    </source>
</evidence>
<dbReference type="SUPFAM" id="SSF103481">
    <property type="entry name" value="Multidrug resistance efflux transporter EmrE"/>
    <property type="match status" value="1"/>
</dbReference>
<evidence type="ECO:0000256" key="5">
    <source>
        <dbReference type="SAM" id="MobiDB-lite"/>
    </source>
</evidence>
<comment type="caution">
    <text evidence="7">The sequence shown here is derived from an EMBL/GenBank/DDBJ whole genome shotgun (WGS) entry which is preliminary data.</text>
</comment>
<sequence>MSTMLRCRIFHKETEWDSIQSLNFLKTDSFCIRECSDRAWAMQQEAWMLPIKGPVYVAMFTPFAIVLSVAMDVMLLGETLHIGSLIGAVAISIGFYMLMWGKAKEEAQSDVVANAEIHPNDDSNSSSSTEKVPLLSQNHAMGPV</sequence>
<dbReference type="PANTHER" id="PTHR31218">
    <property type="entry name" value="WAT1-RELATED PROTEIN"/>
    <property type="match status" value="1"/>
</dbReference>
<dbReference type="InterPro" id="IPR030184">
    <property type="entry name" value="WAT1-related"/>
</dbReference>
<keyword evidence="8" id="KW-1185">Reference proteome</keyword>
<dbReference type="InterPro" id="IPR037185">
    <property type="entry name" value="EmrE-like"/>
</dbReference>
<feature type="transmembrane region" description="Helical" evidence="6">
    <location>
        <begin position="55"/>
        <end position="76"/>
    </location>
</feature>
<evidence type="ECO:0000256" key="6">
    <source>
        <dbReference type="SAM" id="Phobius"/>
    </source>
</evidence>
<keyword evidence="2 6" id="KW-0812">Transmembrane</keyword>
<keyword evidence="4 6" id="KW-0472">Membrane</keyword>
<reference evidence="7" key="1">
    <citation type="submission" date="2022-08" db="EMBL/GenBank/DDBJ databases">
        <authorList>
            <person name="Gutierrez-Valencia J."/>
        </authorList>
    </citation>
    <scope>NUCLEOTIDE SEQUENCE</scope>
</reference>